<dbReference type="InterPro" id="IPR037066">
    <property type="entry name" value="Plug_dom_sf"/>
</dbReference>
<keyword evidence="11" id="KW-0732">Signal</keyword>
<comment type="subcellular location">
    <subcellularLocation>
        <location evidence="1 8">Cell outer membrane</location>
        <topology evidence="1 8">Multi-pass membrane protein</topology>
    </subcellularLocation>
</comment>
<comment type="caution">
    <text evidence="14">The sequence shown here is derived from an EMBL/GenBank/DDBJ whole genome shotgun (WGS) entry which is preliminary data.</text>
</comment>
<dbReference type="InterPro" id="IPR036942">
    <property type="entry name" value="Beta-barrel_TonB_sf"/>
</dbReference>
<evidence type="ECO:0000256" key="3">
    <source>
        <dbReference type="ARBA" id="ARBA00022452"/>
    </source>
</evidence>
<organism evidence="14 15">
    <name type="scientific">Litorimonas cladophorae</name>
    <dbReference type="NCBI Taxonomy" id="1220491"/>
    <lineage>
        <taxon>Bacteria</taxon>
        <taxon>Pseudomonadati</taxon>
        <taxon>Pseudomonadota</taxon>
        <taxon>Alphaproteobacteria</taxon>
        <taxon>Maricaulales</taxon>
        <taxon>Robiginitomaculaceae</taxon>
    </lineage>
</organism>
<evidence type="ECO:0000256" key="4">
    <source>
        <dbReference type="ARBA" id="ARBA00022692"/>
    </source>
</evidence>
<keyword evidence="6 8" id="KW-0472">Membrane</keyword>
<proteinExistence type="inferred from homology"/>
<evidence type="ECO:0000256" key="11">
    <source>
        <dbReference type="SAM" id="SignalP"/>
    </source>
</evidence>
<dbReference type="PANTHER" id="PTHR30069">
    <property type="entry name" value="TONB-DEPENDENT OUTER MEMBRANE RECEPTOR"/>
    <property type="match status" value="1"/>
</dbReference>
<dbReference type="Proteomes" id="UP000600865">
    <property type="component" value="Unassembled WGS sequence"/>
</dbReference>
<keyword evidence="3 8" id="KW-1134">Transmembrane beta strand</keyword>
<keyword evidence="4 8" id="KW-0812">Transmembrane</keyword>
<dbReference type="InterPro" id="IPR012910">
    <property type="entry name" value="Plug_dom"/>
</dbReference>
<keyword evidence="2 8" id="KW-0813">Transport</keyword>
<dbReference type="RefSeq" id="WP_189580007.1">
    <property type="nucleotide sequence ID" value="NZ_BMYV01000001.1"/>
</dbReference>
<dbReference type="GO" id="GO:0044718">
    <property type="term" value="P:siderophore transmembrane transport"/>
    <property type="evidence" value="ECO:0007669"/>
    <property type="project" value="TreeGrafter"/>
</dbReference>
<feature type="domain" description="TonB-dependent receptor-like beta-barrel" evidence="12">
    <location>
        <begin position="241"/>
        <end position="666"/>
    </location>
</feature>
<evidence type="ECO:0000313" key="14">
    <source>
        <dbReference type="EMBL" id="GGX56512.1"/>
    </source>
</evidence>
<dbReference type="SUPFAM" id="SSF56935">
    <property type="entry name" value="Porins"/>
    <property type="match status" value="1"/>
</dbReference>
<dbReference type="Gene3D" id="2.170.130.10">
    <property type="entry name" value="TonB-dependent receptor, plug domain"/>
    <property type="match status" value="1"/>
</dbReference>
<evidence type="ECO:0000256" key="1">
    <source>
        <dbReference type="ARBA" id="ARBA00004571"/>
    </source>
</evidence>
<protein>
    <submittedName>
        <fullName evidence="14">TonB-dependent receptor</fullName>
    </submittedName>
</protein>
<keyword evidence="14" id="KW-0675">Receptor</keyword>
<gene>
    <name evidence="14" type="ORF">GCM10011309_01630</name>
</gene>
<dbReference type="AlphaFoldDB" id="A0A918KA81"/>
<keyword evidence="5 9" id="KW-0798">TonB box</keyword>
<dbReference type="Pfam" id="PF00593">
    <property type="entry name" value="TonB_dep_Rec_b-barrel"/>
    <property type="match status" value="1"/>
</dbReference>
<dbReference type="GO" id="GO:0015344">
    <property type="term" value="F:siderophore uptake transmembrane transporter activity"/>
    <property type="evidence" value="ECO:0007669"/>
    <property type="project" value="TreeGrafter"/>
</dbReference>
<feature type="chain" id="PRO_5037241760" evidence="11">
    <location>
        <begin position="22"/>
        <end position="697"/>
    </location>
</feature>
<dbReference type="PANTHER" id="PTHR30069:SF40">
    <property type="entry name" value="TONB-DEPENDENT RECEPTOR NMB0964-RELATED"/>
    <property type="match status" value="1"/>
</dbReference>
<evidence type="ECO:0000259" key="12">
    <source>
        <dbReference type="Pfam" id="PF00593"/>
    </source>
</evidence>
<dbReference type="Pfam" id="PF07715">
    <property type="entry name" value="Plug"/>
    <property type="match status" value="1"/>
</dbReference>
<evidence type="ECO:0000256" key="2">
    <source>
        <dbReference type="ARBA" id="ARBA00022448"/>
    </source>
</evidence>
<reference evidence="14 15" key="1">
    <citation type="journal article" date="2014" name="Int. J. Syst. Evol. Microbiol.">
        <title>Complete genome sequence of Corynebacterium casei LMG S-19264T (=DSM 44701T), isolated from a smear-ripened cheese.</title>
        <authorList>
            <consortium name="US DOE Joint Genome Institute (JGI-PGF)"/>
            <person name="Walter F."/>
            <person name="Albersmeier A."/>
            <person name="Kalinowski J."/>
            <person name="Ruckert C."/>
        </authorList>
    </citation>
    <scope>NUCLEOTIDE SEQUENCE [LARGE SCALE GENOMIC DNA]</scope>
    <source>
        <strain evidence="14 15">KCTC 23968</strain>
    </source>
</reference>
<feature type="region of interest" description="Disordered" evidence="10">
    <location>
        <begin position="270"/>
        <end position="313"/>
    </location>
</feature>
<dbReference type="PROSITE" id="PS52016">
    <property type="entry name" value="TONB_DEPENDENT_REC_3"/>
    <property type="match status" value="1"/>
</dbReference>
<evidence type="ECO:0000256" key="10">
    <source>
        <dbReference type="SAM" id="MobiDB-lite"/>
    </source>
</evidence>
<evidence type="ECO:0000256" key="7">
    <source>
        <dbReference type="ARBA" id="ARBA00023237"/>
    </source>
</evidence>
<evidence type="ECO:0000313" key="15">
    <source>
        <dbReference type="Proteomes" id="UP000600865"/>
    </source>
</evidence>
<evidence type="ECO:0000256" key="9">
    <source>
        <dbReference type="RuleBase" id="RU003357"/>
    </source>
</evidence>
<feature type="domain" description="TonB-dependent receptor plug" evidence="13">
    <location>
        <begin position="48"/>
        <end position="146"/>
    </location>
</feature>
<feature type="compositionally biased region" description="Acidic residues" evidence="10">
    <location>
        <begin position="280"/>
        <end position="306"/>
    </location>
</feature>
<evidence type="ECO:0000256" key="6">
    <source>
        <dbReference type="ARBA" id="ARBA00023136"/>
    </source>
</evidence>
<evidence type="ECO:0000256" key="5">
    <source>
        <dbReference type="ARBA" id="ARBA00023077"/>
    </source>
</evidence>
<keyword evidence="7 8" id="KW-0998">Cell outer membrane</keyword>
<dbReference type="GO" id="GO:0009279">
    <property type="term" value="C:cell outer membrane"/>
    <property type="evidence" value="ECO:0007669"/>
    <property type="project" value="UniProtKB-SubCell"/>
</dbReference>
<dbReference type="Gene3D" id="2.40.170.20">
    <property type="entry name" value="TonB-dependent receptor, beta-barrel domain"/>
    <property type="match status" value="1"/>
</dbReference>
<dbReference type="EMBL" id="BMYV01000001">
    <property type="protein sequence ID" value="GGX56512.1"/>
    <property type="molecule type" value="Genomic_DNA"/>
</dbReference>
<dbReference type="InterPro" id="IPR039426">
    <property type="entry name" value="TonB-dep_rcpt-like"/>
</dbReference>
<name>A0A918KA81_9PROT</name>
<accession>A0A918KA81</accession>
<keyword evidence="15" id="KW-1185">Reference proteome</keyword>
<evidence type="ECO:0000259" key="13">
    <source>
        <dbReference type="Pfam" id="PF07715"/>
    </source>
</evidence>
<comment type="similarity">
    <text evidence="8 9">Belongs to the TonB-dependent receptor family.</text>
</comment>
<sequence>MSRFSTSLLASALFLPAFAHAQTPSDEDIIIVTASPLDRSIDEAITGQSVLAGDALQDRLAGTLGETLKLEPGVSSTSFGAGASRPIIRGQGGDRVRILTNGIGSIDASSASPDHAVAVEPAQAERIEVLRGAALLRYGSSGAGGVVNTIDGRIPTEFPDGQTDAAIRIGASTVDAGSEAAASLDQRVGDFVLHLDATRREAGDYRIPVEGESRVLLAEEGEEVPSDFDEDRRLDNSFARSNSVTGGLSYIGDRGFIGIAVHDFNTTYGVPGGHGHGDEEHGDEDDHDDEEGHDDDHDHEEEEEEGGVTIKLDQQRIDFNAGWEFDGPIERVQAFGGIAQYRHTEIEGDGEVGTVFKNDGYEIRVEAIQAEKEIGIGNWRAAHGVQYRERDFSAVGEEAFVPPTLTQQLGAYTFHEVEIGKGHIEAAARFERTDQQDRFAGTDKSFDLFSVSGGGDLHVTDAVRIGGTVFRTERAPTTEELFSNGPHLATSQFERGDATLGKEVATGVEAAIRHRENGHNLTLNLFYTDYTDYIFDTAIGDEEDGLPVFQFTAEDAEFYGFEAVGETEITRVGGFDVSADALVEYVRAKTATGNLPRIPLLSVLSGIEAESDRITLRAEWEHVVEANDLAAFELPTEDYDLVNAFVTWKAPVDAQDVELRLSVLNIFDAEARQHTSFLKDLVPLPGRNIRFSISAKL</sequence>
<feature type="signal peptide" evidence="11">
    <location>
        <begin position="1"/>
        <end position="21"/>
    </location>
</feature>
<dbReference type="InterPro" id="IPR000531">
    <property type="entry name" value="Beta-barrel_TonB"/>
</dbReference>
<evidence type="ECO:0000256" key="8">
    <source>
        <dbReference type="PROSITE-ProRule" id="PRU01360"/>
    </source>
</evidence>